<keyword evidence="1" id="KW-0472">Membrane</keyword>
<organism evidence="2 3">
    <name type="scientific">Aureispira anguillae</name>
    <dbReference type="NCBI Taxonomy" id="2864201"/>
    <lineage>
        <taxon>Bacteria</taxon>
        <taxon>Pseudomonadati</taxon>
        <taxon>Bacteroidota</taxon>
        <taxon>Saprospiria</taxon>
        <taxon>Saprospirales</taxon>
        <taxon>Saprospiraceae</taxon>
        <taxon>Aureispira</taxon>
    </lineage>
</organism>
<reference evidence="2" key="1">
    <citation type="submission" date="2022-09" db="EMBL/GenBank/DDBJ databases">
        <title>Aureispira anguillicida sp. nov., isolated from Leptocephalus of Japanese eel Anguilla japonica.</title>
        <authorList>
            <person name="Yuasa K."/>
            <person name="Mekata T."/>
            <person name="Ikunari K."/>
        </authorList>
    </citation>
    <scope>NUCLEOTIDE SEQUENCE</scope>
    <source>
        <strain evidence="2">EL160426</strain>
    </source>
</reference>
<evidence type="ECO:0000256" key="1">
    <source>
        <dbReference type="SAM" id="Phobius"/>
    </source>
</evidence>
<gene>
    <name evidence="2" type="ORF">AsAng_0011020</name>
</gene>
<proteinExistence type="predicted"/>
<keyword evidence="1" id="KW-1133">Transmembrane helix</keyword>
<keyword evidence="3" id="KW-1185">Reference proteome</keyword>
<keyword evidence="1" id="KW-0812">Transmembrane</keyword>
<sequence>MYTKTIVTTTISKKNKKKSKNKLSAQCINAFILMIVQLVMLTFNKIFLS</sequence>
<dbReference type="AlphaFoldDB" id="A0A915YC70"/>
<evidence type="ECO:0000313" key="3">
    <source>
        <dbReference type="Proteomes" id="UP001060919"/>
    </source>
</evidence>
<accession>A0A915YC70</accession>
<protein>
    <submittedName>
        <fullName evidence="2">Uncharacterized protein</fullName>
    </submittedName>
</protein>
<feature type="transmembrane region" description="Helical" evidence="1">
    <location>
        <begin position="23"/>
        <end position="43"/>
    </location>
</feature>
<evidence type="ECO:0000313" key="2">
    <source>
        <dbReference type="EMBL" id="BDS10394.1"/>
    </source>
</evidence>
<dbReference type="Proteomes" id="UP001060919">
    <property type="component" value="Chromosome"/>
</dbReference>
<dbReference type="KEGG" id="aup:AsAng_0011020"/>
<dbReference type="EMBL" id="AP026867">
    <property type="protein sequence ID" value="BDS10394.1"/>
    <property type="molecule type" value="Genomic_DNA"/>
</dbReference>
<name>A0A915YC70_9BACT</name>